<keyword evidence="3" id="KW-1185">Reference proteome</keyword>
<feature type="domain" description="DUF2314" evidence="1">
    <location>
        <begin position="27"/>
        <end position="156"/>
    </location>
</feature>
<proteinExistence type="predicted"/>
<evidence type="ECO:0000259" key="1">
    <source>
        <dbReference type="Pfam" id="PF10077"/>
    </source>
</evidence>
<sequence>MSALLLIAPLTVAADDLTAAHQVATADPALAAASMKAHDGLDDFLAKEANPPAGTSNYAVKVALADDQNGGVTVGGEPRNAEYFWLIDVEPEGDGFSATLANEPEVVRNVRNGQKISFKKDDIYDWTYMDNGKLVGNYSACAILLSGPKAELKQFEDRFNTKCSS</sequence>
<dbReference type="Proteomes" id="UP000759443">
    <property type="component" value="Unassembled WGS sequence"/>
</dbReference>
<dbReference type="EMBL" id="JAGGJU010000001">
    <property type="protein sequence ID" value="MBP1848960.1"/>
    <property type="molecule type" value="Genomic_DNA"/>
</dbReference>
<accession>A0ABS4DTF1</accession>
<organism evidence="2 3">
    <name type="scientific">Rhizobium halophytocola</name>
    <dbReference type="NCBI Taxonomy" id="735519"/>
    <lineage>
        <taxon>Bacteria</taxon>
        <taxon>Pseudomonadati</taxon>
        <taxon>Pseudomonadota</taxon>
        <taxon>Alphaproteobacteria</taxon>
        <taxon>Hyphomicrobiales</taxon>
        <taxon>Rhizobiaceae</taxon>
        <taxon>Rhizobium/Agrobacterium group</taxon>
        <taxon>Rhizobium</taxon>
    </lineage>
</organism>
<gene>
    <name evidence="2" type="ORF">J2Z17_000377</name>
</gene>
<reference evidence="2 3" key="1">
    <citation type="submission" date="2021-03" db="EMBL/GenBank/DDBJ databases">
        <title>Genomic Encyclopedia of Type Strains, Phase IV (KMG-IV): sequencing the most valuable type-strain genomes for metagenomic binning, comparative biology and taxonomic classification.</title>
        <authorList>
            <person name="Goeker M."/>
        </authorList>
    </citation>
    <scope>NUCLEOTIDE SEQUENCE [LARGE SCALE GENOMIC DNA]</scope>
    <source>
        <strain evidence="2 3">DSM 21600</strain>
    </source>
</reference>
<dbReference type="Pfam" id="PF10077">
    <property type="entry name" value="DUF2314"/>
    <property type="match status" value="1"/>
</dbReference>
<name>A0ABS4DTF1_9HYPH</name>
<evidence type="ECO:0000313" key="2">
    <source>
        <dbReference type="EMBL" id="MBP1848960.1"/>
    </source>
</evidence>
<evidence type="ECO:0000313" key="3">
    <source>
        <dbReference type="Proteomes" id="UP000759443"/>
    </source>
</evidence>
<dbReference type="RefSeq" id="WP_209941707.1">
    <property type="nucleotide sequence ID" value="NZ_JAGGJU010000001.1"/>
</dbReference>
<dbReference type="InterPro" id="IPR018756">
    <property type="entry name" value="DUF2314"/>
</dbReference>
<comment type="caution">
    <text evidence="2">The sequence shown here is derived from an EMBL/GenBank/DDBJ whole genome shotgun (WGS) entry which is preliminary data.</text>
</comment>
<protein>
    <submittedName>
        <fullName evidence="2">Uncharacterized protein YegJ (DUF2314 family)</fullName>
    </submittedName>
</protein>